<accession>A0A5J5EVQ8</accession>
<dbReference type="AlphaFoldDB" id="A0A5J5EVQ8"/>
<evidence type="ECO:0000313" key="1">
    <source>
        <dbReference type="EMBL" id="KAA8904191.1"/>
    </source>
</evidence>
<comment type="caution">
    <text evidence="1">The sequence shown here is derived from an EMBL/GenBank/DDBJ whole genome shotgun (WGS) entry which is preliminary data.</text>
</comment>
<gene>
    <name evidence="1" type="ORF">FN846DRAFT_907931</name>
</gene>
<dbReference type="Proteomes" id="UP000326924">
    <property type="component" value="Unassembled WGS sequence"/>
</dbReference>
<dbReference type="EMBL" id="VXIS01000112">
    <property type="protein sequence ID" value="KAA8904191.1"/>
    <property type="molecule type" value="Genomic_DNA"/>
</dbReference>
<organism evidence="1 2">
    <name type="scientific">Sphaerosporella brunnea</name>
    <dbReference type="NCBI Taxonomy" id="1250544"/>
    <lineage>
        <taxon>Eukaryota</taxon>
        <taxon>Fungi</taxon>
        <taxon>Dikarya</taxon>
        <taxon>Ascomycota</taxon>
        <taxon>Pezizomycotina</taxon>
        <taxon>Pezizomycetes</taxon>
        <taxon>Pezizales</taxon>
        <taxon>Pyronemataceae</taxon>
        <taxon>Sphaerosporella</taxon>
    </lineage>
</organism>
<dbReference type="OrthoDB" id="4368687at2759"/>
<sequence>MEGLASRHYQLLTGHAITTPCLKNKLKKVDSDERWFYLSVKQQNREHLSWAGNTSGAELFREEKATPAILQFLRDTKVGQVVAEAPEEHFTILAAYATLITALKLKSLAIIAVAQRFGTDEVGAAALAQSLAREFTPRSKGFLPDKNRGESISPEGIAEVYWALHLQDRRALTWEVAARTSLEKW</sequence>
<name>A0A5J5EVQ8_9PEZI</name>
<dbReference type="InParanoid" id="A0A5J5EVQ8"/>
<keyword evidence="2" id="KW-1185">Reference proteome</keyword>
<proteinExistence type="predicted"/>
<protein>
    <submittedName>
        <fullName evidence="1">Uncharacterized protein</fullName>
    </submittedName>
</protein>
<reference evidence="1 2" key="1">
    <citation type="submission" date="2019-09" db="EMBL/GenBank/DDBJ databases">
        <title>Draft genome of the ectomycorrhizal ascomycete Sphaerosporella brunnea.</title>
        <authorList>
            <consortium name="DOE Joint Genome Institute"/>
            <person name="Benucci G.M."/>
            <person name="Marozzi G."/>
            <person name="Antonielli L."/>
            <person name="Sanchez S."/>
            <person name="Marco P."/>
            <person name="Wang X."/>
            <person name="Falini L.B."/>
            <person name="Barry K."/>
            <person name="Haridas S."/>
            <person name="Lipzen A."/>
            <person name="Labutti K."/>
            <person name="Grigoriev I.V."/>
            <person name="Murat C."/>
            <person name="Martin F."/>
            <person name="Albertini E."/>
            <person name="Donnini D."/>
            <person name="Bonito G."/>
        </authorList>
    </citation>
    <scope>NUCLEOTIDE SEQUENCE [LARGE SCALE GENOMIC DNA]</scope>
    <source>
        <strain evidence="1 2">Sb_GMNB300</strain>
    </source>
</reference>
<evidence type="ECO:0000313" key="2">
    <source>
        <dbReference type="Proteomes" id="UP000326924"/>
    </source>
</evidence>